<reference evidence="1" key="1">
    <citation type="journal article" date="2005" name="Environ. Microbiol.">
        <title>Genetic and functional properties of uncultivated thermophilic crenarchaeotes from a subsurface gold mine as revealed by analysis of genome fragments.</title>
        <authorList>
            <person name="Nunoura T."/>
            <person name="Hirayama H."/>
            <person name="Takami H."/>
            <person name="Oida H."/>
            <person name="Nishi S."/>
            <person name="Shimamura S."/>
            <person name="Suzuki Y."/>
            <person name="Inagaki F."/>
            <person name="Takai K."/>
            <person name="Nealson K.H."/>
            <person name="Horikoshi K."/>
        </authorList>
    </citation>
    <scope>NUCLEOTIDE SEQUENCE</scope>
</reference>
<sequence>MTKLLIMTTGQTDVQLVVNGVRKELDAKTCGKIHDEIKKRRWTVVDAPAQKDNQRASELPDGDLSLCTPKLDAVLNYFEAKLPSAALLLETRRTIDSDPRFAGAVLEARLKAKGVQTVRRRVYLQGAERLENPNEPRDAVIRREVVDRLEDAIRESLRAVNPSRIVVAATGGFPVVSNLVEEIVGLHAPPSAALEVLEVADGAQASPPTPDCAVRRTSVPEPIVSFQARRRVLQLIDKGNPLGAWAVAEPLHSDETEREWTKVIEWLACFASSLPIPEECDIAVLKHPKMAVRAALRVELALRAGDIPRAVHGTVAFYESALWDHLLERFERTGKKQRGLDVLCRKEGAKVPEGKKLLRNDATDEEDKRNCPFERLDDGTYLFFEDGAGRFAQRYVESKPLKKLVDAIGKVKHLRNDVAHNEPTPELMKSAREKMQDAKLWSEDDPPQFLKQPLVQAVLTELGVEEPDLLCERLLETVRARLLLSPQPASDAKKEEN</sequence>
<name>H5S8M0_9BACT</name>
<proteinExistence type="predicted"/>
<gene>
    <name evidence="1" type="ORF">HGMM_F01E03C07</name>
</gene>
<reference evidence="1" key="2">
    <citation type="journal article" date="2012" name="PLoS ONE">
        <title>A Deeply Branching Thermophilic Bacterium with an Ancient Acetyl-CoA Pathway Dominates a Subsurface Ecosystem.</title>
        <authorList>
            <person name="Takami H."/>
            <person name="Noguchi H."/>
            <person name="Takaki Y."/>
            <person name="Uchiyama I."/>
            <person name="Toyoda A."/>
            <person name="Nishi S."/>
            <person name="Chee G.-J."/>
            <person name="Arai W."/>
            <person name="Nunoura T."/>
            <person name="Itoh T."/>
            <person name="Hattori M."/>
            <person name="Takai K."/>
        </authorList>
    </citation>
    <scope>NUCLEOTIDE SEQUENCE</scope>
</reference>
<evidence type="ECO:0000313" key="1">
    <source>
        <dbReference type="EMBL" id="BAL52506.1"/>
    </source>
</evidence>
<protein>
    <recommendedName>
        <fullName evidence="2">CRISPR-associated protein</fullName>
    </recommendedName>
</protein>
<evidence type="ECO:0008006" key="2">
    <source>
        <dbReference type="Google" id="ProtNLM"/>
    </source>
</evidence>
<dbReference type="EMBL" id="AP011630">
    <property type="protein sequence ID" value="BAL52506.1"/>
    <property type="molecule type" value="Genomic_DNA"/>
</dbReference>
<organism evidence="1">
    <name type="scientific">uncultured Bacteroidota bacterium</name>
    <dbReference type="NCBI Taxonomy" id="152509"/>
    <lineage>
        <taxon>Bacteria</taxon>
        <taxon>Pseudomonadati</taxon>
        <taxon>Bacteroidota</taxon>
        <taxon>environmental samples</taxon>
    </lineage>
</organism>
<accession>H5S8M0</accession>
<dbReference type="AlphaFoldDB" id="H5S8M0"/>